<sequence length="83" mass="8994">MEQCEEEETRTTPGPTQAHPPLHPVSSAYIQLLSAPKEIKPSCSPKPERKPRKAPAKKGKADAGEDGITLQKLETPNRPGPQS</sequence>
<evidence type="ECO:0000313" key="3">
    <source>
        <dbReference type="Proteomes" id="UP000700334"/>
    </source>
</evidence>
<feature type="region of interest" description="Disordered" evidence="1">
    <location>
        <begin position="1"/>
        <end position="83"/>
    </location>
</feature>
<comment type="caution">
    <text evidence="2">The sequence shown here is derived from an EMBL/GenBank/DDBJ whole genome shotgun (WGS) entry which is preliminary data.</text>
</comment>
<evidence type="ECO:0000313" key="2">
    <source>
        <dbReference type="EMBL" id="KAG8504508.1"/>
    </source>
</evidence>
<feature type="compositionally biased region" description="Basic residues" evidence="1">
    <location>
        <begin position="49"/>
        <end position="58"/>
    </location>
</feature>
<dbReference type="EMBL" id="JAGFMF010012290">
    <property type="protein sequence ID" value="KAG8504508.1"/>
    <property type="molecule type" value="Genomic_DNA"/>
</dbReference>
<dbReference type="Proteomes" id="UP000700334">
    <property type="component" value="Unassembled WGS sequence"/>
</dbReference>
<organism evidence="2 3">
    <name type="scientific">Galemys pyrenaicus</name>
    <name type="common">Iberian desman</name>
    <name type="synonym">Pyrenean desman</name>
    <dbReference type="NCBI Taxonomy" id="202257"/>
    <lineage>
        <taxon>Eukaryota</taxon>
        <taxon>Metazoa</taxon>
        <taxon>Chordata</taxon>
        <taxon>Craniata</taxon>
        <taxon>Vertebrata</taxon>
        <taxon>Euteleostomi</taxon>
        <taxon>Mammalia</taxon>
        <taxon>Eutheria</taxon>
        <taxon>Laurasiatheria</taxon>
        <taxon>Eulipotyphla</taxon>
        <taxon>Talpidae</taxon>
        <taxon>Galemys</taxon>
    </lineage>
</organism>
<proteinExistence type="predicted"/>
<protein>
    <submittedName>
        <fullName evidence="2">Uncharacterized protein</fullName>
    </submittedName>
</protein>
<accession>A0A8J5ZM67</accession>
<name>A0A8J5ZM67_GALPY</name>
<reference evidence="2" key="1">
    <citation type="journal article" date="2021" name="Evol. Appl.">
        <title>The genome of the Pyrenean desman and the effects of bottlenecks and inbreeding on the genomic landscape of an endangered species.</title>
        <authorList>
            <person name="Escoda L."/>
            <person name="Castresana J."/>
        </authorList>
    </citation>
    <scope>NUCLEOTIDE SEQUENCE</scope>
    <source>
        <strain evidence="2">IBE-C5619</strain>
    </source>
</reference>
<evidence type="ECO:0000256" key="1">
    <source>
        <dbReference type="SAM" id="MobiDB-lite"/>
    </source>
</evidence>
<gene>
    <name evidence="2" type="ORF">J0S82_002728</name>
</gene>
<dbReference type="AlphaFoldDB" id="A0A8J5ZM67"/>
<keyword evidence="3" id="KW-1185">Reference proteome</keyword>